<feature type="non-terminal residue" evidence="1">
    <location>
        <position position="1"/>
    </location>
</feature>
<dbReference type="Proteomes" id="UP001145114">
    <property type="component" value="Unassembled WGS sequence"/>
</dbReference>
<protein>
    <submittedName>
        <fullName evidence="1">3-hydroxy-3-methylglutaryl-coenzyme A (HMG-CoA) reductase isozyme</fullName>
        <ecNumber evidence="1">1.1.1.34</ecNumber>
    </submittedName>
</protein>
<keyword evidence="2" id="KW-1185">Reference proteome</keyword>
<comment type="caution">
    <text evidence="1">The sequence shown here is derived from an EMBL/GenBank/DDBJ whole genome shotgun (WGS) entry which is preliminary data.</text>
</comment>
<keyword evidence="1" id="KW-0560">Oxidoreductase</keyword>
<evidence type="ECO:0000313" key="1">
    <source>
        <dbReference type="EMBL" id="KAJ1676701.1"/>
    </source>
</evidence>
<proteinExistence type="predicted"/>
<feature type="non-terminal residue" evidence="1">
    <location>
        <position position="229"/>
    </location>
</feature>
<sequence>FVVKQVVRGVNKCKYVILRDYMFEIGVLMTGALTNLRGLREFSIISVLLLTFDCIFLFSFYTAVLTLKLDIIRLRSQSQPQAQALTNNSIPSSKGSNHQRSLGSTERASSATASSVIGELAQKSWAMRSLKMLIVFGYAMFHLADIGTPMRNTIFEGKYSSNIFAPLPSGSAKVAETGPLQVLSTGSSNLDSFVLPLLHRTVSNIVTVVPYRVDLAVPVKYIIKSAEDT</sequence>
<reference evidence="1" key="1">
    <citation type="submission" date="2022-06" db="EMBL/GenBank/DDBJ databases">
        <title>Phylogenomic reconstructions and comparative analyses of Kickxellomycotina fungi.</title>
        <authorList>
            <person name="Reynolds N.K."/>
            <person name="Stajich J.E."/>
            <person name="Barry K."/>
            <person name="Grigoriev I.V."/>
            <person name="Crous P."/>
            <person name="Smith M.E."/>
        </authorList>
    </citation>
    <scope>NUCLEOTIDE SEQUENCE</scope>
    <source>
        <strain evidence="1">RSA 2271</strain>
    </source>
</reference>
<dbReference type="EMBL" id="JAMZIH010003633">
    <property type="protein sequence ID" value="KAJ1676701.1"/>
    <property type="molecule type" value="Genomic_DNA"/>
</dbReference>
<name>A0ACC1HK36_9FUNG</name>
<accession>A0ACC1HK36</accession>
<evidence type="ECO:0000313" key="2">
    <source>
        <dbReference type="Proteomes" id="UP001145114"/>
    </source>
</evidence>
<gene>
    <name evidence="1" type="primary">HMG1_3</name>
    <name evidence="1" type="ORF">EV182_007655</name>
</gene>
<organism evidence="1 2">
    <name type="scientific">Spiromyces aspiralis</name>
    <dbReference type="NCBI Taxonomy" id="68401"/>
    <lineage>
        <taxon>Eukaryota</taxon>
        <taxon>Fungi</taxon>
        <taxon>Fungi incertae sedis</taxon>
        <taxon>Zoopagomycota</taxon>
        <taxon>Kickxellomycotina</taxon>
        <taxon>Kickxellomycetes</taxon>
        <taxon>Kickxellales</taxon>
        <taxon>Kickxellaceae</taxon>
        <taxon>Spiromyces</taxon>
    </lineage>
</organism>
<dbReference type="EC" id="1.1.1.34" evidence="1"/>